<dbReference type="Pfam" id="PF13387">
    <property type="entry name" value="Lnb_N"/>
    <property type="match status" value="1"/>
</dbReference>
<organism evidence="5 6">
    <name type="scientific">Marinobacter nanhaiticus D15-8W</name>
    <dbReference type="NCBI Taxonomy" id="626887"/>
    <lineage>
        <taxon>Bacteria</taxon>
        <taxon>Pseudomonadati</taxon>
        <taxon>Pseudomonadota</taxon>
        <taxon>Gammaproteobacteria</taxon>
        <taxon>Pseudomonadales</taxon>
        <taxon>Marinobacteraceae</taxon>
        <taxon>Marinobacter</taxon>
    </lineage>
</organism>
<proteinExistence type="predicted"/>
<dbReference type="eggNOG" id="ENOG502Z92U">
    <property type="taxonomic scope" value="Bacteria"/>
</dbReference>
<dbReference type="OrthoDB" id="9759948at2"/>
<sequence>MHRHRPSGRVPRFFSALLAFALTSQALAEQVPIDNRLRELAHDPAWLTLGHYRPDTLGSGYTSQADDPDFFISPEGKTSPHAELVATLEAIRKPGKGDSHARCRFPARDHWLREQLELPEAEISCPTFQEWRDTLNTETVTLVFAASYLNSPSSMFGHTFLRLDPPQTDEKADLLLASTISYAADAAAHDSEIMFAYRGIFGGYPGITTIQPYYEKIRLYSDIENRDLWEYQLNLTPAETDMLLAHAWEIREKNFDYYFFDENCAYRLLALIDVSRPGTNLLDEVSTHAIPSDTVRWVVDHDLVASVNYRPSSATVVEHYIDQLSQEERDLAANLAYGERSVESDAIESLPPEARAQVLDATYEYVRYQAQEEGWPRDQAAPLSYDLLRARSQIDEASPLQQPAEPAVRDDQGHATFRASLLGGRQGDRNYAQLTLRPAYHDVLDPPEGYRQGAQLQFLRLDTRLYTDNNEFQVEELVGVEIRSLSVRDRFFSPLSWQVGFGGRRTEIESGKRVFTPYLDGGAGFGWSTSSQSQIFALGTADLEIDNDLAKGYDMAPGADIGWLYQGQRVSVMGGLKTKAWLVGGNDREDIAYAELNWHLARDFGLTAGWERQHHFDRYETAWQIGLNAYF</sequence>
<dbReference type="AlphaFoldDB" id="N6X506"/>
<gene>
    <name evidence="5" type="ORF">J057_12366</name>
</gene>
<feature type="domain" description="Lnb N-terminal periplasmic" evidence="2">
    <location>
        <begin position="128"/>
        <end position="298"/>
    </location>
</feature>
<dbReference type="RefSeq" id="WP_051079771.1">
    <property type="nucleotide sequence ID" value="NZ_AP028878.1"/>
</dbReference>
<comment type="caution">
    <text evidence="5">The sequence shown here is derived from an EMBL/GenBank/DDBJ whole genome shotgun (WGS) entry which is preliminary data.</text>
</comment>
<reference evidence="5 6" key="1">
    <citation type="journal article" date="2013" name="Genome Announc.">
        <title>Genome Sequence of the Polycyclic Aromatic Hydrocarbon-Degrading Bacterium Strain Marinobacter nanhaiticus D15-8WT.</title>
        <authorList>
            <person name="Cui Z."/>
            <person name="Gao W."/>
            <person name="Li Q."/>
            <person name="Xu G."/>
            <person name="Zheng L."/>
        </authorList>
    </citation>
    <scope>NUCLEOTIDE SEQUENCE [LARGE SCALE GENOMIC DNA]</scope>
    <source>
        <strain evidence="5 6">D15-8W</strain>
    </source>
</reference>
<feature type="signal peptide" evidence="1">
    <location>
        <begin position="1"/>
        <end position="28"/>
    </location>
</feature>
<dbReference type="InterPro" id="IPR057162">
    <property type="entry name" value="DUF7840"/>
</dbReference>
<name>N6X506_9GAMM</name>
<dbReference type="Pfam" id="PF25222">
    <property type="entry name" value="DUF7840"/>
    <property type="match status" value="1"/>
</dbReference>
<feature type="chain" id="PRO_5016905111" evidence="1">
    <location>
        <begin position="29"/>
        <end position="631"/>
    </location>
</feature>
<evidence type="ECO:0000313" key="5">
    <source>
        <dbReference type="EMBL" id="ENO16148.2"/>
    </source>
</evidence>
<keyword evidence="6" id="KW-1185">Reference proteome</keyword>
<dbReference type="HOGENOM" id="CLU_025316_0_0_6"/>
<evidence type="ECO:0000313" key="6">
    <source>
        <dbReference type="Proteomes" id="UP000013165"/>
    </source>
</evidence>
<feature type="domain" description="DUF7840" evidence="3">
    <location>
        <begin position="408"/>
        <end position="630"/>
    </location>
</feature>
<accession>N6X506</accession>
<feature type="domain" description="DUF7843" evidence="4">
    <location>
        <begin position="39"/>
        <end position="115"/>
    </location>
</feature>
<evidence type="ECO:0000259" key="4">
    <source>
        <dbReference type="Pfam" id="PF25225"/>
    </source>
</evidence>
<evidence type="ECO:0000256" key="1">
    <source>
        <dbReference type="SAM" id="SignalP"/>
    </source>
</evidence>
<evidence type="ECO:0000259" key="2">
    <source>
        <dbReference type="Pfam" id="PF13387"/>
    </source>
</evidence>
<dbReference type="Pfam" id="PF25225">
    <property type="entry name" value="DUF7843"/>
    <property type="match status" value="1"/>
</dbReference>
<keyword evidence="1" id="KW-0732">Signal</keyword>
<dbReference type="EMBL" id="APLQ01000011">
    <property type="protein sequence ID" value="ENO16148.2"/>
    <property type="molecule type" value="Genomic_DNA"/>
</dbReference>
<dbReference type="Proteomes" id="UP000013165">
    <property type="component" value="Unassembled WGS sequence"/>
</dbReference>
<dbReference type="STRING" id="626887.J057_12366"/>
<dbReference type="InterPro" id="IPR025178">
    <property type="entry name" value="Lnb_N"/>
</dbReference>
<dbReference type="InterPro" id="IPR057165">
    <property type="entry name" value="DUF7843"/>
</dbReference>
<dbReference type="PATRIC" id="fig|626887.3.peg.2476"/>
<evidence type="ECO:0000259" key="3">
    <source>
        <dbReference type="Pfam" id="PF25222"/>
    </source>
</evidence>
<protein>
    <submittedName>
        <fullName evidence="5">DUF4105 domain-containing protein</fullName>
    </submittedName>
</protein>